<dbReference type="Pfam" id="PF00501">
    <property type="entry name" value="AMP-binding"/>
    <property type="match status" value="1"/>
</dbReference>
<feature type="compositionally biased region" description="Basic and acidic residues" evidence="4">
    <location>
        <begin position="529"/>
        <end position="543"/>
    </location>
</feature>
<dbReference type="AlphaFoldDB" id="A0AA88YFK3"/>
<evidence type="ECO:0000256" key="2">
    <source>
        <dbReference type="ARBA" id="ARBA00022553"/>
    </source>
</evidence>
<protein>
    <recommendedName>
        <fullName evidence="5">Carrier domain-containing protein</fullName>
    </recommendedName>
</protein>
<dbReference type="PANTHER" id="PTHR44845:SF6">
    <property type="entry name" value="BETA-ALANINE-ACTIVATING ENZYME"/>
    <property type="match status" value="1"/>
</dbReference>
<evidence type="ECO:0000259" key="5">
    <source>
        <dbReference type="PROSITE" id="PS50075"/>
    </source>
</evidence>
<sequence>MADYADQGLLHEMFSRQAKATPDRVAIVEEKGRQILYKDLDTESDILARYLQFKGVTLDSCVGIYLQKSIEFSTAYIAILKAGGAYLQLDVSYPEQLLLSIVKDAQPKAIVTSQEFAENIKEAHENIIILNDGWQKRLAEETAKFKFNSLKISLDNLAYIVYSSGTTGKPKGIMCPHRGAVFSFHHRHSYFPYQDDDREACNIFFTWEMLRPLLKGQPMYIIPNTVIYDPPLLCNFIKDNTITRMLFTPSLLEAVLNVSGLDFATTLKSLRQIWFCGEVVTTALMERCMKMLPWIRFINLYSVSECHDVACEDLSEYFKSNKDALSSRKFCPVGRLLPGVHVVILNEESASQPVGASGEIYVGGPTLARGYLNRPDLDALRFISRPPGVQATCGERLYRTGDWGYMLSDGSLEICGRCDTMVKIRGYSIEVQAVETALMELDMVNAAVVLVKGEEGEDKFLVSYIVPEGQITRKHIREALKRRLPYYMIPSYFVLLSSPECHNHLVFYSIPIVQTTGKLDKSALPPFDKQSESEVDAESRPSTETEKTIAGIWAKVLQIKDIDIHESFFDLGGHSLLATEMLILLRKTYSVDIAVKDLFMYPTIHSVSRFIEAKSSKSSDVIVEKEPEINLLEEVDKYDQGKISIDMQLRAFWRIFNLGNQSRFKTARVLLTGATGFLGAFILKKLLLRTKTLIYCLARELPEKSALARVEDNLRQFGILATKTTTPTEEQSIVSQLLQKRVHVVKGDVALINLGMNEEDFTYLSTDIDYIIHAAAAVNLAYPYQALKGSNVQGTANVAMFACTGKIKPIHFISTDAVFPNGLTDCTEDDDVTDFHHRLEDGYSKSKWVAEQLISRAGRRGIPVTIYRLGNMAGDSKMGHWNPQDFTLMMLRACSKYGLAPDVDWHMEMTPVDFAAEFIVKMTHHLQQGLGKIFHVINDRPLSSRMIFEWMNAHGYPLEILPFKEWKERILKEITNAGNEQEENQLMRILESYASDANFLEDLSTFKADNLHQILPDLGMSYPYIDNSILKFYFHQLNTRQIISMRRSRHHAVGSRLEGKVAIVTGASSGIGKAIATALALEGAKVAMAARRLERLQEHQKQIEAQGGVVTCIKTDVTNRNEVKELVRQTESILGPVDILVNNAGIMYYTMMKNCREDEWDKQIDLNVKGFPGLVVYSGTKFYVEGLSQALRQEVCGLGIRVTNLQPGDVRTELFIHTTDKEAQDAYDGSQKCKILEPEDIANAVLYAVTQPEYVGVHEILIEPREAPL</sequence>
<feature type="region of interest" description="Disordered" evidence="4">
    <location>
        <begin position="523"/>
        <end position="543"/>
    </location>
</feature>
<dbReference type="FunFam" id="3.40.50.980:FF:000001">
    <property type="entry name" value="Non-ribosomal peptide synthetase"/>
    <property type="match status" value="1"/>
</dbReference>
<dbReference type="Gene3D" id="3.40.50.12780">
    <property type="entry name" value="N-terminal domain of ligase-like"/>
    <property type="match status" value="1"/>
</dbReference>
<name>A0AA88YFK3_PINIB</name>
<dbReference type="FunFam" id="1.10.1200.10:FF:000005">
    <property type="entry name" value="Nonribosomal peptide synthetase 1"/>
    <property type="match status" value="1"/>
</dbReference>
<dbReference type="PRINTS" id="PR00081">
    <property type="entry name" value="GDHRDH"/>
</dbReference>
<dbReference type="InterPro" id="IPR045851">
    <property type="entry name" value="AMP-bd_C_sf"/>
</dbReference>
<dbReference type="InterPro" id="IPR036736">
    <property type="entry name" value="ACP-like_sf"/>
</dbReference>
<dbReference type="PROSITE" id="PS00061">
    <property type="entry name" value="ADH_SHORT"/>
    <property type="match status" value="1"/>
</dbReference>
<dbReference type="InterPro" id="IPR010080">
    <property type="entry name" value="Thioester_reductase-like_dom"/>
</dbReference>
<dbReference type="InterPro" id="IPR036291">
    <property type="entry name" value="NAD(P)-bd_dom_sf"/>
</dbReference>
<dbReference type="InterPro" id="IPR020904">
    <property type="entry name" value="Sc_DH/Rdtase_CS"/>
</dbReference>
<dbReference type="SUPFAM" id="SSF47336">
    <property type="entry name" value="ACP-like"/>
    <property type="match status" value="1"/>
</dbReference>
<dbReference type="CDD" id="cd05235">
    <property type="entry name" value="SDR_e1"/>
    <property type="match status" value="1"/>
</dbReference>
<dbReference type="PROSITE" id="PS00455">
    <property type="entry name" value="AMP_BINDING"/>
    <property type="match status" value="1"/>
</dbReference>
<evidence type="ECO:0000256" key="3">
    <source>
        <dbReference type="ARBA" id="ARBA00023002"/>
    </source>
</evidence>
<dbReference type="InterPro" id="IPR020806">
    <property type="entry name" value="PKS_PP-bd"/>
</dbReference>
<dbReference type="EMBL" id="VSWD01000006">
    <property type="protein sequence ID" value="KAK3100605.1"/>
    <property type="molecule type" value="Genomic_DNA"/>
</dbReference>
<dbReference type="SUPFAM" id="SSF51735">
    <property type="entry name" value="NAD(P)-binding Rossmann-fold domains"/>
    <property type="match status" value="2"/>
</dbReference>
<dbReference type="GO" id="GO:0031177">
    <property type="term" value="F:phosphopantetheine binding"/>
    <property type="evidence" value="ECO:0007669"/>
    <property type="project" value="InterPro"/>
</dbReference>
<accession>A0AA88YFK3</accession>
<dbReference type="Pfam" id="PF00550">
    <property type="entry name" value="PP-binding"/>
    <property type="match status" value="1"/>
</dbReference>
<evidence type="ECO:0000313" key="6">
    <source>
        <dbReference type="EMBL" id="KAK3100605.1"/>
    </source>
</evidence>
<dbReference type="Gene3D" id="3.30.300.30">
    <property type="match status" value="1"/>
</dbReference>
<keyword evidence="1" id="KW-0596">Phosphopantetheine</keyword>
<dbReference type="InterPro" id="IPR009081">
    <property type="entry name" value="PP-bd_ACP"/>
</dbReference>
<keyword evidence="7" id="KW-1185">Reference proteome</keyword>
<dbReference type="GO" id="GO:0016491">
    <property type="term" value="F:oxidoreductase activity"/>
    <property type="evidence" value="ECO:0007669"/>
    <property type="project" value="UniProtKB-KW"/>
</dbReference>
<dbReference type="Pfam" id="PF00106">
    <property type="entry name" value="adh_short"/>
    <property type="match status" value="1"/>
</dbReference>
<evidence type="ECO:0000256" key="4">
    <source>
        <dbReference type="SAM" id="MobiDB-lite"/>
    </source>
</evidence>
<dbReference type="InterPro" id="IPR042099">
    <property type="entry name" value="ANL_N_sf"/>
</dbReference>
<dbReference type="CDD" id="cd05930">
    <property type="entry name" value="A_NRPS"/>
    <property type="match status" value="1"/>
</dbReference>
<proteinExistence type="predicted"/>
<dbReference type="Gene3D" id="3.40.50.720">
    <property type="entry name" value="NAD(P)-binding Rossmann-like Domain"/>
    <property type="match status" value="3"/>
</dbReference>
<gene>
    <name evidence="6" type="ORF">FSP39_022476</name>
</gene>
<reference evidence="6" key="1">
    <citation type="submission" date="2019-08" db="EMBL/GenBank/DDBJ databases">
        <title>The improved chromosome-level genome for the pearl oyster Pinctada fucata martensii using PacBio sequencing and Hi-C.</title>
        <authorList>
            <person name="Zheng Z."/>
        </authorList>
    </citation>
    <scope>NUCLEOTIDE SEQUENCE</scope>
    <source>
        <strain evidence="6">ZZ-2019</strain>
        <tissue evidence="6">Adductor muscle</tissue>
    </source>
</reference>
<evidence type="ECO:0000256" key="1">
    <source>
        <dbReference type="ARBA" id="ARBA00022450"/>
    </source>
</evidence>
<dbReference type="Proteomes" id="UP001186944">
    <property type="component" value="Unassembled WGS sequence"/>
</dbReference>
<dbReference type="InterPro" id="IPR013120">
    <property type="entry name" value="FAR_NAD-bd"/>
</dbReference>
<keyword evidence="3" id="KW-0560">Oxidoreductase</keyword>
<dbReference type="Gene3D" id="1.10.1200.10">
    <property type="entry name" value="ACP-like"/>
    <property type="match status" value="1"/>
</dbReference>
<organism evidence="6 7">
    <name type="scientific">Pinctada imbricata</name>
    <name type="common">Atlantic pearl-oyster</name>
    <name type="synonym">Pinctada martensii</name>
    <dbReference type="NCBI Taxonomy" id="66713"/>
    <lineage>
        <taxon>Eukaryota</taxon>
        <taxon>Metazoa</taxon>
        <taxon>Spiralia</taxon>
        <taxon>Lophotrochozoa</taxon>
        <taxon>Mollusca</taxon>
        <taxon>Bivalvia</taxon>
        <taxon>Autobranchia</taxon>
        <taxon>Pteriomorphia</taxon>
        <taxon>Pterioida</taxon>
        <taxon>Pterioidea</taxon>
        <taxon>Pteriidae</taxon>
        <taxon>Pinctada</taxon>
    </lineage>
</organism>
<feature type="domain" description="Carrier" evidence="5">
    <location>
        <begin position="540"/>
        <end position="615"/>
    </location>
</feature>
<dbReference type="NCBIfam" id="TIGR01746">
    <property type="entry name" value="Thioester-redct"/>
    <property type="match status" value="1"/>
</dbReference>
<dbReference type="InterPro" id="IPR020845">
    <property type="entry name" value="AMP-binding_CS"/>
</dbReference>
<dbReference type="PANTHER" id="PTHR44845">
    <property type="entry name" value="CARRIER DOMAIN-CONTAINING PROTEIN"/>
    <property type="match status" value="1"/>
</dbReference>
<dbReference type="InterPro" id="IPR000873">
    <property type="entry name" value="AMP-dep_synth/lig_dom"/>
</dbReference>
<keyword evidence="2" id="KW-0597">Phosphoprotein</keyword>
<dbReference type="PROSITE" id="PS50075">
    <property type="entry name" value="CARRIER"/>
    <property type="match status" value="1"/>
</dbReference>
<dbReference type="SUPFAM" id="SSF56801">
    <property type="entry name" value="Acetyl-CoA synthetase-like"/>
    <property type="match status" value="1"/>
</dbReference>
<comment type="caution">
    <text evidence="6">The sequence shown here is derived from an EMBL/GenBank/DDBJ whole genome shotgun (WGS) entry which is preliminary data.</text>
</comment>
<dbReference type="Pfam" id="PF07993">
    <property type="entry name" value="NAD_binding_4"/>
    <property type="match status" value="1"/>
</dbReference>
<dbReference type="InterPro" id="IPR002347">
    <property type="entry name" value="SDR_fam"/>
</dbReference>
<evidence type="ECO:0000313" key="7">
    <source>
        <dbReference type="Proteomes" id="UP001186944"/>
    </source>
</evidence>
<dbReference type="PRINTS" id="PR00080">
    <property type="entry name" value="SDRFAMILY"/>
</dbReference>
<dbReference type="SMART" id="SM00823">
    <property type="entry name" value="PKS_PP"/>
    <property type="match status" value="1"/>
</dbReference>